<reference evidence="3" key="2">
    <citation type="journal article" date="2023" name="Science">
        <title>Genomic signatures of disease resistance in endangered staghorn corals.</title>
        <authorList>
            <person name="Vollmer S.V."/>
            <person name="Selwyn J.D."/>
            <person name="Despard B.A."/>
            <person name="Roesel C.L."/>
        </authorList>
    </citation>
    <scope>NUCLEOTIDE SEQUENCE</scope>
    <source>
        <strain evidence="3">K2</strain>
    </source>
</reference>
<dbReference type="Proteomes" id="UP001249851">
    <property type="component" value="Unassembled WGS sequence"/>
</dbReference>
<comment type="caution">
    <text evidence="3">The sequence shown here is derived from an EMBL/GenBank/DDBJ whole genome shotgun (WGS) entry which is preliminary data.</text>
</comment>
<reference evidence="3" key="1">
    <citation type="journal article" date="2023" name="G3 (Bethesda)">
        <title>Whole genome assembly and annotation of the endangered Caribbean coral Acropora cervicornis.</title>
        <authorList>
            <person name="Selwyn J.D."/>
            <person name="Vollmer S.V."/>
        </authorList>
    </citation>
    <scope>NUCLEOTIDE SEQUENCE</scope>
    <source>
        <strain evidence="3">K2</strain>
    </source>
</reference>
<feature type="region of interest" description="Disordered" evidence="1">
    <location>
        <begin position="149"/>
        <end position="246"/>
    </location>
</feature>
<keyword evidence="4" id="KW-1185">Reference proteome</keyword>
<proteinExistence type="predicted"/>
<gene>
    <name evidence="3" type="ORF">P5673_028267</name>
</gene>
<feature type="region of interest" description="Disordered" evidence="1">
    <location>
        <begin position="72"/>
        <end position="110"/>
    </location>
</feature>
<sequence length="246" mass="27901">MKKLSSEPVVTTTTTTLSEKPTTILYELNTNYTPIIAVVGAGFGALILFVCCTCVVHSWWLRKKKYTDVNSRSLSDAQRKQRKREEREAKKKEKEENTAEPSRFDMAYRKPPTVNERALANYDWARTSHLPGMLEPNFHDTNFTETIPKLICDDDDDDSEEGDLGKGNQGFDHENKGASQPRSHSLSSFTSLFPKEEIESEPQEPIIVEPEMFVSMEELPRPAPDGDAETDTALHHPQKEVKETIE</sequence>
<name>A0AAD9UVC6_ACRCE</name>
<feature type="compositionally biased region" description="Polar residues" evidence="1">
    <location>
        <begin position="177"/>
        <end position="191"/>
    </location>
</feature>
<accession>A0AAD9UVC6</accession>
<keyword evidence="2" id="KW-1133">Transmembrane helix</keyword>
<evidence type="ECO:0000313" key="4">
    <source>
        <dbReference type="Proteomes" id="UP001249851"/>
    </source>
</evidence>
<organism evidence="3 4">
    <name type="scientific">Acropora cervicornis</name>
    <name type="common">Staghorn coral</name>
    <dbReference type="NCBI Taxonomy" id="6130"/>
    <lineage>
        <taxon>Eukaryota</taxon>
        <taxon>Metazoa</taxon>
        <taxon>Cnidaria</taxon>
        <taxon>Anthozoa</taxon>
        <taxon>Hexacorallia</taxon>
        <taxon>Scleractinia</taxon>
        <taxon>Astrocoeniina</taxon>
        <taxon>Acroporidae</taxon>
        <taxon>Acropora</taxon>
    </lineage>
</organism>
<dbReference type="AlphaFoldDB" id="A0AAD9UVC6"/>
<feature type="compositionally biased region" description="Acidic residues" evidence="1">
    <location>
        <begin position="153"/>
        <end position="162"/>
    </location>
</feature>
<keyword evidence="2" id="KW-0812">Transmembrane</keyword>
<dbReference type="EMBL" id="JARQWQ010000103">
    <property type="protein sequence ID" value="KAK2551042.1"/>
    <property type="molecule type" value="Genomic_DNA"/>
</dbReference>
<protein>
    <submittedName>
        <fullName evidence="3">Uncharacterized protein</fullName>
    </submittedName>
</protein>
<evidence type="ECO:0000256" key="1">
    <source>
        <dbReference type="SAM" id="MobiDB-lite"/>
    </source>
</evidence>
<feature type="compositionally biased region" description="Basic and acidic residues" evidence="1">
    <location>
        <begin position="232"/>
        <end position="246"/>
    </location>
</feature>
<feature type="transmembrane region" description="Helical" evidence="2">
    <location>
        <begin position="35"/>
        <end position="56"/>
    </location>
</feature>
<evidence type="ECO:0000313" key="3">
    <source>
        <dbReference type="EMBL" id="KAK2551042.1"/>
    </source>
</evidence>
<feature type="compositionally biased region" description="Basic and acidic residues" evidence="1">
    <location>
        <begin position="77"/>
        <end position="108"/>
    </location>
</feature>
<keyword evidence="2" id="KW-0472">Membrane</keyword>
<evidence type="ECO:0000256" key="2">
    <source>
        <dbReference type="SAM" id="Phobius"/>
    </source>
</evidence>